<evidence type="ECO:0000256" key="1">
    <source>
        <dbReference type="SAM" id="Phobius"/>
    </source>
</evidence>
<keyword evidence="1" id="KW-0812">Transmembrane</keyword>
<accession>A0A915BMF9</accession>
<dbReference type="Proteomes" id="UP000887569">
    <property type="component" value="Unplaced"/>
</dbReference>
<evidence type="ECO:0000313" key="2">
    <source>
        <dbReference type="Proteomes" id="UP000887569"/>
    </source>
</evidence>
<sequence>MSAALSRRHLRVFLPSSNHYFFIFRRSSLRLSLNIFLNDQPCVPPYRYDFKKRPGLFSFFCIDLSIFASFIGFIVCNF</sequence>
<proteinExistence type="predicted"/>
<keyword evidence="1" id="KW-0472">Membrane</keyword>
<dbReference type="WBParaSite" id="PgR045_g043_t03">
    <property type="protein sequence ID" value="PgR045_g043_t03"/>
    <property type="gene ID" value="PgR045_g043"/>
</dbReference>
<protein>
    <submittedName>
        <fullName evidence="3">ZM domain-containing protein</fullName>
    </submittedName>
</protein>
<keyword evidence="1" id="KW-1133">Transmembrane helix</keyword>
<reference evidence="3" key="1">
    <citation type="submission" date="2022-11" db="UniProtKB">
        <authorList>
            <consortium name="WormBaseParasite"/>
        </authorList>
    </citation>
    <scope>IDENTIFICATION</scope>
</reference>
<name>A0A915BMF9_PARUN</name>
<evidence type="ECO:0000313" key="3">
    <source>
        <dbReference type="WBParaSite" id="PgR045_g043_t03"/>
    </source>
</evidence>
<organism evidence="2 3">
    <name type="scientific">Parascaris univalens</name>
    <name type="common">Nematode worm</name>
    <dbReference type="NCBI Taxonomy" id="6257"/>
    <lineage>
        <taxon>Eukaryota</taxon>
        <taxon>Metazoa</taxon>
        <taxon>Ecdysozoa</taxon>
        <taxon>Nematoda</taxon>
        <taxon>Chromadorea</taxon>
        <taxon>Rhabditida</taxon>
        <taxon>Spirurina</taxon>
        <taxon>Ascaridomorpha</taxon>
        <taxon>Ascaridoidea</taxon>
        <taxon>Ascarididae</taxon>
        <taxon>Parascaris</taxon>
    </lineage>
</organism>
<feature type="transmembrane region" description="Helical" evidence="1">
    <location>
        <begin position="56"/>
        <end position="75"/>
    </location>
</feature>
<keyword evidence="2" id="KW-1185">Reference proteome</keyword>
<dbReference type="AlphaFoldDB" id="A0A915BMF9"/>